<protein>
    <recommendedName>
        <fullName evidence="2">Activator of Hsp90 ATPase homologue 1/2-like C-terminal domain-containing protein</fullName>
    </recommendedName>
</protein>
<dbReference type="Proteomes" id="UP000533476">
    <property type="component" value="Unassembled WGS sequence"/>
</dbReference>
<comment type="similarity">
    <text evidence="1">Belongs to the AHA1 family.</text>
</comment>
<dbReference type="Gene3D" id="3.30.530.20">
    <property type="match status" value="3"/>
</dbReference>
<dbReference type="InterPro" id="IPR013538">
    <property type="entry name" value="ASHA1/2-like_C"/>
</dbReference>
<reference evidence="3 4" key="1">
    <citation type="submission" date="2020-04" db="EMBL/GenBank/DDBJ databases">
        <authorList>
            <person name="Zhang R."/>
            <person name="Schippers A."/>
        </authorList>
    </citation>
    <scope>NUCLEOTIDE SEQUENCE [LARGE SCALE GENOMIC DNA]</scope>
    <source>
        <strain evidence="3 4">DSM 109850</strain>
    </source>
</reference>
<sequence length="379" mass="43281">MAVAPKLAWRALTDARELRLWAADAADMELNSGGPVAIRGGVAPRGEILGDIQDVERDTRLAFVWAIDGHRTPVEWIVSSLPQGGWSNVVYTEVTVRQDLGPDDEDSDWTWRTLWSLWLRALRAWCERGETRIAVDSNQEGQVVIERIAIRASAAEIWPYLSEPERVKRWFHEELGPEIRRLEGQRITYQWPEPGMESEVTWSLVCTDENISEVVVQHALPKPSGFPYRVGWKDYLVELSYQGGRPRIAQTIHVDAPPERVWPYLSTREGMESWWSSITEFRPGLGGYVQMQEHGSIESGDIVEWEPNRRMAFLWREADHSLMVDAPLKITILLVPEDGGTRVILYDEGFERLPESILRGYQLGWAIGEELERLAKALA</sequence>
<keyword evidence="4" id="KW-1185">Reference proteome</keyword>
<proteinExistence type="inferred from homology"/>
<dbReference type="RefSeq" id="WP_169101646.1">
    <property type="nucleotide sequence ID" value="NZ_JABBVZ010000075.1"/>
</dbReference>
<dbReference type="SUPFAM" id="SSF55961">
    <property type="entry name" value="Bet v1-like"/>
    <property type="match status" value="3"/>
</dbReference>
<name>A0A7Y0L6J1_9FIRM</name>
<dbReference type="EMBL" id="JABBVZ010000075">
    <property type="protein sequence ID" value="NMP23953.1"/>
    <property type="molecule type" value="Genomic_DNA"/>
</dbReference>
<evidence type="ECO:0000313" key="4">
    <source>
        <dbReference type="Proteomes" id="UP000533476"/>
    </source>
</evidence>
<organism evidence="3 4">
    <name type="scientific">Sulfobacillus harzensis</name>
    <dbReference type="NCBI Taxonomy" id="2729629"/>
    <lineage>
        <taxon>Bacteria</taxon>
        <taxon>Bacillati</taxon>
        <taxon>Bacillota</taxon>
        <taxon>Clostridia</taxon>
        <taxon>Eubacteriales</taxon>
        <taxon>Clostridiales Family XVII. Incertae Sedis</taxon>
        <taxon>Sulfobacillus</taxon>
    </lineage>
</organism>
<dbReference type="AlphaFoldDB" id="A0A7Y0L6J1"/>
<gene>
    <name evidence="3" type="ORF">HIJ39_16590</name>
</gene>
<evidence type="ECO:0000313" key="3">
    <source>
        <dbReference type="EMBL" id="NMP23953.1"/>
    </source>
</evidence>
<evidence type="ECO:0000256" key="1">
    <source>
        <dbReference type="ARBA" id="ARBA00006817"/>
    </source>
</evidence>
<accession>A0A7Y0L6J1</accession>
<dbReference type="Pfam" id="PF08327">
    <property type="entry name" value="AHSA1"/>
    <property type="match status" value="2"/>
</dbReference>
<feature type="domain" description="Activator of Hsp90 ATPase homologue 1/2-like C-terminal" evidence="2">
    <location>
        <begin position="4"/>
        <end position="124"/>
    </location>
</feature>
<feature type="domain" description="Activator of Hsp90 ATPase homologue 1/2-like C-terminal" evidence="2">
    <location>
        <begin position="255"/>
        <end position="365"/>
    </location>
</feature>
<dbReference type="InterPro" id="IPR023393">
    <property type="entry name" value="START-like_dom_sf"/>
</dbReference>
<comment type="caution">
    <text evidence="3">The sequence shown here is derived from an EMBL/GenBank/DDBJ whole genome shotgun (WGS) entry which is preliminary data.</text>
</comment>
<dbReference type="CDD" id="cd07814">
    <property type="entry name" value="SRPBCC_CalC_Aha1-like"/>
    <property type="match status" value="2"/>
</dbReference>
<evidence type="ECO:0000259" key="2">
    <source>
        <dbReference type="Pfam" id="PF08327"/>
    </source>
</evidence>